<dbReference type="PROSITE" id="PS50006">
    <property type="entry name" value="FHA_DOMAIN"/>
    <property type="match status" value="1"/>
</dbReference>
<dbReference type="Proteomes" id="UP000326354">
    <property type="component" value="Chromosome"/>
</dbReference>
<gene>
    <name evidence="5" type="ORF">UABAM_04154</name>
</gene>
<reference evidence="5 6" key="1">
    <citation type="submission" date="2019-08" db="EMBL/GenBank/DDBJ databases">
        <title>Complete genome sequence of Candidatus Uab amorphum.</title>
        <authorList>
            <person name="Shiratori T."/>
            <person name="Suzuki S."/>
            <person name="Kakizawa Y."/>
            <person name="Ishida K."/>
        </authorList>
    </citation>
    <scope>NUCLEOTIDE SEQUENCE [LARGE SCALE GENOMIC DNA]</scope>
    <source>
        <strain evidence="5 6">SRT547</strain>
    </source>
</reference>
<dbReference type="CDD" id="cd00060">
    <property type="entry name" value="FHA"/>
    <property type="match status" value="1"/>
</dbReference>
<evidence type="ECO:0000256" key="1">
    <source>
        <dbReference type="ARBA" id="ARBA00012528"/>
    </source>
</evidence>
<dbReference type="EMBL" id="AP019860">
    <property type="protein sequence ID" value="BBM85776.1"/>
    <property type="molecule type" value="Genomic_DNA"/>
</dbReference>
<dbReference type="SUPFAM" id="SSF49879">
    <property type="entry name" value="SMAD/FHA domain"/>
    <property type="match status" value="1"/>
</dbReference>
<dbReference type="GO" id="GO:0052621">
    <property type="term" value="F:diguanylate cyclase activity"/>
    <property type="evidence" value="ECO:0007669"/>
    <property type="project" value="UniProtKB-EC"/>
</dbReference>
<dbReference type="InterPro" id="IPR008984">
    <property type="entry name" value="SMAD_FHA_dom_sf"/>
</dbReference>
<sequence>MDNERYRKTMPIKIDLASLREAQRACVPTITVIKGKNAGSRIQVGEDHQYVIGRNDDCDIMIDDSSVSRAHAIVWTEWVENERIVKLKDLGSTNKTMLNGREIDIEELSPGDKIFIGSSVLLFEIQDGIVAKFYEEIINKAEESEVDPLTKLLSKRFFMDALPKMYEEMVATGRCFSLIILDLDYFKGINDNFGHDIGDEILKALSDIVKNSIRKEDLAMRYGGDEIVIGLPNTDVKNACEIAERLRASVQDHDCSHLNIGRKLSVSIGVGSSHGKKGIKNKFEEIMKSADEALYESKRKGRNAVSTDENL</sequence>
<dbReference type="InterPro" id="IPR043128">
    <property type="entry name" value="Rev_trsase/Diguanyl_cyclase"/>
</dbReference>
<dbReference type="Gene3D" id="2.60.200.20">
    <property type="match status" value="1"/>
</dbReference>
<comment type="catalytic activity">
    <reaction evidence="2">
        <text>2 GTP = 3',3'-c-di-GMP + 2 diphosphate</text>
        <dbReference type="Rhea" id="RHEA:24898"/>
        <dbReference type="ChEBI" id="CHEBI:33019"/>
        <dbReference type="ChEBI" id="CHEBI:37565"/>
        <dbReference type="ChEBI" id="CHEBI:58805"/>
        <dbReference type="EC" id="2.7.7.65"/>
    </reaction>
</comment>
<evidence type="ECO:0000259" key="3">
    <source>
        <dbReference type="PROSITE" id="PS50006"/>
    </source>
</evidence>
<dbReference type="KEGG" id="uam:UABAM_04154"/>
<dbReference type="PROSITE" id="PS50887">
    <property type="entry name" value="GGDEF"/>
    <property type="match status" value="1"/>
</dbReference>
<dbReference type="RefSeq" id="WP_151969866.1">
    <property type="nucleotide sequence ID" value="NZ_AP019860.1"/>
</dbReference>
<organism evidence="5 6">
    <name type="scientific">Uabimicrobium amorphum</name>
    <dbReference type="NCBI Taxonomy" id="2596890"/>
    <lineage>
        <taxon>Bacteria</taxon>
        <taxon>Pseudomonadati</taxon>
        <taxon>Planctomycetota</taxon>
        <taxon>Candidatus Uabimicrobiia</taxon>
        <taxon>Candidatus Uabimicrobiales</taxon>
        <taxon>Candidatus Uabimicrobiaceae</taxon>
        <taxon>Candidatus Uabimicrobium</taxon>
    </lineage>
</organism>
<dbReference type="InterPro" id="IPR000160">
    <property type="entry name" value="GGDEF_dom"/>
</dbReference>
<dbReference type="Pfam" id="PF00498">
    <property type="entry name" value="FHA"/>
    <property type="match status" value="1"/>
</dbReference>
<feature type="domain" description="FHA" evidence="3">
    <location>
        <begin position="50"/>
        <end position="103"/>
    </location>
</feature>
<dbReference type="PANTHER" id="PTHR45138:SF9">
    <property type="entry name" value="DIGUANYLATE CYCLASE DGCM-RELATED"/>
    <property type="match status" value="1"/>
</dbReference>
<dbReference type="Gene3D" id="3.30.70.270">
    <property type="match status" value="1"/>
</dbReference>
<dbReference type="SMART" id="SM00267">
    <property type="entry name" value="GGDEF"/>
    <property type="match status" value="1"/>
</dbReference>
<name>A0A5S9F4H2_UABAM</name>
<dbReference type="CDD" id="cd01949">
    <property type="entry name" value="GGDEF"/>
    <property type="match status" value="1"/>
</dbReference>
<dbReference type="PANTHER" id="PTHR45138">
    <property type="entry name" value="REGULATORY COMPONENTS OF SENSORY TRANSDUCTION SYSTEM"/>
    <property type="match status" value="1"/>
</dbReference>
<dbReference type="EC" id="2.7.7.65" evidence="1"/>
<dbReference type="FunFam" id="3.30.70.270:FF:000001">
    <property type="entry name" value="Diguanylate cyclase domain protein"/>
    <property type="match status" value="1"/>
</dbReference>
<evidence type="ECO:0000313" key="6">
    <source>
        <dbReference type="Proteomes" id="UP000326354"/>
    </source>
</evidence>
<dbReference type="NCBIfam" id="TIGR00254">
    <property type="entry name" value="GGDEF"/>
    <property type="match status" value="1"/>
</dbReference>
<dbReference type="AlphaFoldDB" id="A0A5S9F4H2"/>
<dbReference type="InterPro" id="IPR050469">
    <property type="entry name" value="Diguanylate_Cyclase"/>
</dbReference>
<dbReference type="InterPro" id="IPR029787">
    <property type="entry name" value="Nucleotide_cyclase"/>
</dbReference>
<dbReference type="InterPro" id="IPR000253">
    <property type="entry name" value="FHA_dom"/>
</dbReference>
<feature type="domain" description="GGDEF" evidence="4">
    <location>
        <begin position="174"/>
        <end position="310"/>
    </location>
</feature>
<accession>A0A5S9F4H2</accession>
<evidence type="ECO:0000259" key="4">
    <source>
        <dbReference type="PROSITE" id="PS50887"/>
    </source>
</evidence>
<dbReference type="SMART" id="SM00240">
    <property type="entry name" value="FHA"/>
    <property type="match status" value="1"/>
</dbReference>
<dbReference type="OrthoDB" id="244535at2"/>
<keyword evidence="6" id="KW-1185">Reference proteome</keyword>
<evidence type="ECO:0000313" key="5">
    <source>
        <dbReference type="EMBL" id="BBM85776.1"/>
    </source>
</evidence>
<protein>
    <recommendedName>
        <fullName evidence="1">diguanylate cyclase</fullName>
        <ecNumber evidence="1">2.7.7.65</ecNumber>
    </recommendedName>
</protein>
<evidence type="ECO:0000256" key="2">
    <source>
        <dbReference type="ARBA" id="ARBA00034247"/>
    </source>
</evidence>
<dbReference type="Pfam" id="PF00990">
    <property type="entry name" value="GGDEF"/>
    <property type="match status" value="1"/>
</dbReference>
<proteinExistence type="predicted"/>
<dbReference type="SUPFAM" id="SSF55073">
    <property type="entry name" value="Nucleotide cyclase"/>
    <property type="match status" value="1"/>
</dbReference>